<evidence type="ECO:0000313" key="4">
    <source>
        <dbReference type="Proteomes" id="UP000201613"/>
    </source>
</evidence>
<dbReference type="AlphaFoldDB" id="A0A238LHA3"/>
<dbReference type="NCBIfam" id="NF041112">
    <property type="entry name" value="chap_CsgH_alph"/>
    <property type="match status" value="1"/>
</dbReference>
<name>A0A238LHA3_9RHOB</name>
<feature type="signal peptide" evidence="1">
    <location>
        <begin position="1"/>
        <end position="23"/>
    </location>
</feature>
<feature type="domain" description="CsgH-like" evidence="2">
    <location>
        <begin position="40"/>
        <end position="126"/>
    </location>
</feature>
<organism evidence="3 4">
    <name type="scientific">Flavimaricola marinus</name>
    <dbReference type="NCBI Taxonomy" id="1819565"/>
    <lineage>
        <taxon>Bacteria</taxon>
        <taxon>Pseudomonadati</taxon>
        <taxon>Pseudomonadota</taxon>
        <taxon>Alphaproteobacteria</taxon>
        <taxon>Rhodobacterales</taxon>
        <taxon>Paracoccaceae</taxon>
        <taxon>Flavimaricola</taxon>
    </lineage>
</organism>
<dbReference type="Gene3D" id="2.60.40.2420">
    <property type="match status" value="1"/>
</dbReference>
<sequence>MSVLHFGAAALTGLGLAACVTSAAPATQTAASFSAVAPFSCRIEAIPRAGQTEVRASISAHAPVSGLFWLDLAQQSAGGSSNISQSGPFSASAGETLTLGSASFGGAASALRGRMVLTWQGGEVRCPVTAPIGAL</sequence>
<dbReference type="Proteomes" id="UP000201613">
    <property type="component" value="Unassembled WGS sequence"/>
</dbReference>
<dbReference type="InterPro" id="IPR053722">
    <property type="entry name" value="Curli_assembly_CsgC/AgfC"/>
</dbReference>
<evidence type="ECO:0000256" key="1">
    <source>
        <dbReference type="SAM" id="SignalP"/>
    </source>
</evidence>
<evidence type="ECO:0000259" key="2">
    <source>
        <dbReference type="Pfam" id="PF21112"/>
    </source>
</evidence>
<dbReference type="EMBL" id="FXZK01000005">
    <property type="protein sequence ID" value="SMY08784.1"/>
    <property type="molecule type" value="Genomic_DNA"/>
</dbReference>
<keyword evidence="4" id="KW-1185">Reference proteome</keyword>
<protein>
    <recommendedName>
        <fullName evidence="2">CsgH-like domain-containing protein</fullName>
    </recommendedName>
</protein>
<dbReference type="InterPro" id="IPR048632">
    <property type="entry name" value="CsgH-like"/>
</dbReference>
<feature type="chain" id="PRO_5012059629" description="CsgH-like domain-containing protein" evidence="1">
    <location>
        <begin position="24"/>
        <end position="135"/>
    </location>
</feature>
<evidence type="ECO:0000313" key="3">
    <source>
        <dbReference type="EMBL" id="SMY08784.1"/>
    </source>
</evidence>
<dbReference type="Pfam" id="PF21112">
    <property type="entry name" value="CsgH"/>
    <property type="match status" value="1"/>
</dbReference>
<proteinExistence type="predicted"/>
<accession>A0A238LHA3</accession>
<reference evidence="3 4" key="1">
    <citation type="submission" date="2017-05" db="EMBL/GenBank/DDBJ databases">
        <authorList>
            <person name="Song R."/>
            <person name="Chenine A.L."/>
            <person name="Ruprecht R.M."/>
        </authorList>
    </citation>
    <scope>NUCLEOTIDE SEQUENCE [LARGE SCALE GENOMIC DNA]</scope>
    <source>
        <strain evidence="3 4">CECT 8899</strain>
    </source>
</reference>
<keyword evidence="1" id="KW-0732">Signal</keyword>
<dbReference type="InterPro" id="IPR047726">
    <property type="entry name" value="CsgH_dom"/>
</dbReference>
<gene>
    <name evidence="3" type="ORF">LOM8899_02940</name>
</gene>
<dbReference type="RefSeq" id="WP_093992942.1">
    <property type="nucleotide sequence ID" value="NZ_FXZK01000005.1"/>
</dbReference>